<reference evidence="2 3" key="1">
    <citation type="submission" date="2011-12" db="EMBL/GenBank/DDBJ databases">
        <authorList>
            <person name="Brinkac L."/>
            <person name="Radune D."/>
            <person name="Sanka R."/>
            <person name="Selengut J."/>
            <person name="DebRoy C."/>
            <person name="Feng P."/>
            <person name="Fratamico P.M."/>
            <person name="Kapur V."/>
            <person name="Kariyawasam S."/>
            <person name="Losada L."/>
            <person name="Nierman W.C."/>
            <person name="Nelson K."/>
        </authorList>
    </citation>
    <scope>NUCLEOTIDE SEQUENCE [LARGE SCALE GENOMIC DNA]</scope>
    <source>
        <strain evidence="2 3">4.0967</strain>
    </source>
</reference>
<evidence type="ECO:0000313" key="2">
    <source>
        <dbReference type="EMBL" id="EII34939.1"/>
    </source>
</evidence>
<organism evidence="2 3">
    <name type="scientific">Escherichia coli 4.0967</name>
    <dbReference type="NCBI Taxonomy" id="869687"/>
    <lineage>
        <taxon>Bacteria</taxon>
        <taxon>Pseudomonadati</taxon>
        <taxon>Pseudomonadota</taxon>
        <taxon>Gammaproteobacteria</taxon>
        <taxon>Enterobacterales</taxon>
        <taxon>Enterobacteriaceae</taxon>
        <taxon>Escherichia</taxon>
    </lineage>
</organism>
<keyword evidence="1" id="KW-0812">Transmembrane</keyword>
<gene>
    <name evidence="2" type="ORF">EC40967_2677</name>
</gene>
<accession>A0AAN3V5E3</accession>
<keyword evidence="1" id="KW-0472">Membrane</keyword>
<protein>
    <submittedName>
        <fullName evidence="2">Uncharacterized protein</fullName>
    </submittedName>
</protein>
<dbReference type="EMBL" id="AFAA02000027">
    <property type="protein sequence ID" value="EII34939.1"/>
    <property type="molecule type" value="Genomic_DNA"/>
</dbReference>
<proteinExistence type="predicted"/>
<name>A0AAN3V5E3_ECOLX</name>
<sequence>MTGDAVGPNMINFWKNVSIAGAFLLLAITGPGAISLDRR</sequence>
<evidence type="ECO:0000256" key="1">
    <source>
        <dbReference type="SAM" id="Phobius"/>
    </source>
</evidence>
<dbReference type="AlphaFoldDB" id="A0AAN3V5E3"/>
<comment type="caution">
    <text evidence="2">The sequence shown here is derived from an EMBL/GenBank/DDBJ whole genome shotgun (WGS) entry which is preliminary data.</text>
</comment>
<evidence type="ECO:0000313" key="3">
    <source>
        <dbReference type="Proteomes" id="UP000003866"/>
    </source>
</evidence>
<keyword evidence="1" id="KW-1133">Transmembrane helix</keyword>
<feature type="transmembrane region" description="Helical" evidence="1">
    <location>
        <begin position="17"/>
        <end position="36"/>
    </location>
</feature>
<dbReference type="Proteomes" id="UP000003866">
    <property type="component" value="Unassembled WGS sequence"/>
</dbReference>